<name>R7TYN0_CAPTE</name>
<gene>
    <name evidence="2" type="ORF">CAPTEDRAFT_216072</name>
</gene>
<reference evidence="4" key="1">
    <citation type="submission" date="2012-12" db="EMBL/GenBank/DDBJ databases">
        <authorList>
            <person name="Hellsten U."/>
            <person name="Grimwood J."/>
            <person name="Chapman J.A."/>
            <person name="Shapiro H."/>
            <person name="Aerts A."/>
            <person name="Otillar R.P."/>
            <person name="Terry A.Y."/>
            <person name="Boore J.L."/>
            <person name="Simakov O."/>
            <person name="Marletaz F."/>
            <person name="Cho S.-J."/>
            <person name="Edsinger-Gonzales E."/>
            <person name="Havlak P."/>
            <person name="Kuo D.-H."/>
            <person name="Larsson T."/>
            <person name="Lv J."/>
            <person name="Arendt D."/>
            <person name="Savage R."/>
            <person name="Osoegawa K."/>
            <person name="de Jong P."/>
            <person name="Lindberg D.R."/>
            <person name="Seaver E.C."/>
            <person name="Weisblat D.A."/>
            <person name="Putnam N.H."/>
            <person name="Grigoriev I.V."/>
            <person name="Rokhsar D.S."/>
        </authorList>
    </citation>
    <scope>NUCLEOTIDE SEQUENCE</scope>
    <source>
        <strain evidence="4">I ESC-2004</strain>
    </source>
</reference>
<evidence type="ECO:0000313" key="3">
    <source>
        <dbReference type="EnsemblMetazoa" id="CapteP216072"/>
    </source>
</evidence>
<sequence>MQDEGNYQGAPIASSGRRVFRFKYLSTISCLVDAFDTDAPRRLAATISPTDLYLPLLRRYPQLTQPDFSIANPRHGTHTHLSDSGRKPSQDYTRLIITCDKPQHIVLDTGMIFQVVTVVVIY</sequence>
<reference evidence="3" key="3">
    <citation type="submission" date="2015-06" db="UniProtKB">
        <authorList>
            <consortium name="EnsemblMetazoa"/>
        </authorList>
    </citation>
    <scope>IDENTIFICATION</scope>
</reference>
<evidence type="ECO:0000256" key="1">
    <source>
        <dbReference type="SAM" id="MobiDB-lite"/>
    </source>
</evidence>
<dbReference type="AlphaFoldDB" id="R7TYN0"/>
<dbReference type="HOGENOM" id="CLU_2028886_0_0_1"/>
<reference evidence="2 4" key="2">
    <citation type="journal article" date="2013" name="Nature">
        <title>Insights into bilaterian evolution from three spiralian genomes.</title>
        <authorList>
            <person name="Simakov O."/>
            <person name="Marletaz F."/>
            <person name="Cho S.J."/>
            <person name="Edsinger-Gonzales E."/>
            <person name="Havlak P."/>
            <person name="Hellsten U."/>
            <person name="Kuo D.H."/>
            <person name="Larsson T."/>
            <person name="Lv J."/>
            <person name="Arendt D."/>
            <person name="Savage R."/>
            <person name="Osoegawa K."/>
            <person name="de Jong P."/>
            <person name="Grimwood J."/>
            <person name="Chapman J.A."/>
            <person name="Shapiro H."/>
            <person name="Aerts A."/>
            <person name="Otillar R.P."/>
            <person name="Terry A.Y."/>
            <person name="Boore J.L."/>
            <person name="Grigoriev I.V."/>
            <person name="Lindberg D.R."/>
            <person name="Seaver E.C."/>
            <person name="Weisblat D.A."/>
            <person name="Putnam N.H."/>
            <person name="Rokhsar D.S."/>
        </authorList>
    </citation>
    <scope>NUCLEOTIDE SEQUENCE</scope>
    <source>
        <strain evidence="2 4">I ESC-2004</strain>
    </source>
</reference>
<dbReference type="Proteomes" id="UP000014760">
    <property type="component" value="Unassembled WGS sequence"/>
</dbReference>
<accession>R7TYN0</accession>
<evidence type="ECO:0000313" key="2">
    <source>
        <dbReference type="EMBL" id="ELT96536.1"/>
    </source>
</evidence>
<proteinExistence type="predicted"/>
<dbReference type="EnsemblMetazoa" id="CapteT216072">
    <property type="protein sequence ID" value="CapteP216072"/>
    <property type="gene ID" value="CapteG216072"/>
</dbReference>
<organism evidence="2">
    <name type="scientific">Capitella teleta</name>
    <name type="common">Polychaete worm</name>
    <dbReference type="NCBI Taxonomy" id="283909"/>
    <lineage>
        <taxon>Eukaryota</taxon>
        <taxon>Metazoa</taxon>
        <taxon>Spiralia</taxon>
        <taxon>Lophotrochozoa</taxon>
        <taxon>Annelida</taxon>
        <taxon>Polychaeta</taxon>
        <taxon>Sedentaria</taxon>
        <taxon>Scolecida</taxon>
        <taxon>Capitellidae</taxon>
        <taxon>Capitella</taxon>
    </lineage>
</organism>
<evidence type="ECO:0000313" key="4">
    <source>
        <dbReference type="Proteomes" id="UP000014760"/>
    </source>
</evidence>
<dbReference type="EMBL" id="AMQN01002279">
    <property type="status" value="NOT_ANNOTATED_CDS"/>
    <property type="molecule type" value="Genomic_DNA"/>
</dbReference>
<dbReference type="EMBL" id="KB308810">
    <property type="protein sequence ID" value="ELT96536.1"/>
    <property type="molecule type" value="Genomic_DNA"/>
</dbReference>
<keyword evidence="4" id="KW-1185">Reference proteome</keyword>
<protein>
    <submittedName>
        <fullName evidence="2 3">Uncharacterized protein</fullName>
    </submittedName>
</protein>
<feature type="region of interest" description="Disordered" evidence="1">
    <location>
        <begin position="68"/>
        <end position="88"/>
    </location>
</feature>